<dbReference type="InterPro" id="IPR031160">
    <property type="entry name" value="F_BAR_dom"/>
</dbReference>
<dbReference type="PROSITE" id="PS51741">
    <property type="entry name" value="F_BAR"/>
    <property type="match status" value="1"/>
</dbReference>
<dbReference type="InterPro" id="IPR001060">
    <property type="entry name" value="FCH_dom"/>
</dbReference>
<keyword evidence="2 6" id="KW-0728">SH3 domain</keyword>
<dbReference type="FunFam" id="2.30.30.40:FF:000312">
    <property type="entry name" value="Related to Cell division control protein 15"/>
    <property type="match status" value="1"/>
</dbReference>
<dbReference type="Gene3D" id="1.20.1270.60">
    <property type="entry name" value="Arfaptin homology (AH) domain/BAR domain"/>
    <property type="match status" value="1"/>
</dbReference>
<keyword evidence="7" id="KW-0175">Coiled coil</keyword>
<dbReference type="InterPro" id="IPR036028">
    <property type="entry name" value="SH3-like_dom_sf"/>
</dbReference>
<evidence type="ECO:0000256" key="6">
    <source>
        <dbReference type="PROSITE-ProRule" id="PRU00192"/>
    </source>
</evidence>
<feature type="domain" description="SH3" evidence="9">
    <location>
        <begin position="437"/>
        <end position="500"/>
    </location>
</feature>
<dbReference type="EMBL" id="ML179041">
    <property type="protein sequence ID" value="THV06671.1"/>
    <property type="molecule type" value="Genomic_DNA"/>
</dbReference>
<dbReference type="Pfam" id="PF00018">
    <property type="entry name" value="SH3_1"/>
    <property type="match status" value="1"/>
</dbReference>
<dbReference type="PRINTS" id="PR00452">
    <property type="entry name" value="SH3DOMAIN"/>
</dbReference>
<dbReference type="Pfam" id="PF00611">
    <property type="entry name" value="FCH"/>
    <property type="match status" value="1"/>
</dbReference>
<evidence type="ECO:0000259" key="9">
    <source>
        <dbReference type="PROSITE" id="PS50002"/>
    </source>
</evidence>
<dbReference type="Gene3D" id="2.30.30.40">
    <property type="entry name" value="SH3 Domains"/>
    <property type="match status" value="1"/>
</dbReference>
<dbReference type="SUPFAM" id="SSF50044">
    <property type="entry name" value="SH3-domain"/>
    <property type="match status" value="1"/>
</dbReference>
<evidence type="ECO:0000256" key="2">
    <source>
        <dbReference type="ARBA" id="ARBA00022443"/>
    </source>
</evidence>
<keyword evidence="5" id="KW-0206">Cytoskeleton</keyword>
<evidence type="ECO:0000256" key="1">
    <source>
        <dbReference type="ARBA" id="ARBA00004245"/>
    </source>
</evidence>
<keyword evidence="4" id="KW-0597">Phosphoprotein</keyword>
<dbReference type="GO" id="GO:0009898">
    <property type="term" value="C:cytoplasmic side of plasma membrane"/>
    <property type="evidence" value="ECO:0007669"/>
    <property type="project" value="TreeGrafter"/>
</dbReference>
<evidence type="ECO:0000256" key="4">
    <source>
        <dbReference type="ARBA" id="ARBA00022553"/>
    </source>
</evidence>
<feature type="region of interest" description="Disordered" evidence="8">
    <location>
        <begin position="294"/>
        <end position="323"/>
    </location>
</feature>
<gene>
    <name evidence="11" type="ORF">K435DRAFT_644624</name>
</gene>
<proteinExistence type="predicted"/>
<dbReference type="SUPFAM" id="SSF103657">
    <property type="entry name" value="BAR/IMD domain-like"/>
    <property type="match status" value="1"/>
</dbReference>
<evidence type="ECO:0000256" key="8">
    <source>
        <dbReference type="SAM" id="MobiDB-lite"/>
    </source>
</evidence>
<feature type="domain" description="F-BAR" evidence="10">
    <location>
        <begin position="33"/>
        <end position="286"/>
    </location>
</feature>
<reference evidence="11 12" key="1">
    <citation type="journal article" date="2019" name="Nat. Ecol. Evol.">
        <title>Megaphylogeny resolves global patterns of mushroom evolution.</title>
        <authorList>
            <person name="Varga T."/>
            <person name="Krizsan K."/>
            <person name="Foldi C."/>
            <person name="Dima B."/>
            <person name="Sanchez-Garcia M."/>
            <person name="Sanchez-Ramirez S."/>
            <person name="Szollosi G.J."/>
            <person name="Szarkandi J.G."/>
            <person name="Papp V."/>
            <person name="Albert L."/>
            <person name="Andreopoulos W."/>
            <person name="Angelini C."/>
            <person name="Antonin V."/>
            <person name="Barry K.W."/>
            <person name="Bougher N.L."/>
            <person name="Buchanan P."/>
            <person name="Buyck B."/>
            <person name="Bense V."/>
            <person name="Catcheside P."/>
            <person name="Chovatia M."/>
            <person name="Cooper J."/>
            <person name="Damon W."/>
            <person name="Desjardin D."/>
            <person name="Finy P."/>
            <person name="Geml J."/>
            <person name="Haridas S."/>
            <person name="Hughes K."/>
            <person name="Justo A."/>
            <person name="Karasinski D."/>
            <person name="Kautmanova I."/>
            <person name="Kiss B."/>
            <person name="Kocsube S."/>
            <person name="Kotiranta H."/>
            <person name="LaButti K.M."/>
            <person name="Lechner B.E."/>
            <person name="Liimatainen K."/>
            <person name="Lipzen A."/>
            <person name="Lukacs Z."/>
            <person name="Mihaltcheva S."/>
            <person name="Morgado L.N."/>
            <person name="Niskanen T."/>
            <person name="Noordeloos M.E."/>
            <person name="Ohm R.A."/>
            <person name="Ortiz-Santana B."/>
            <person name="Ovrebo C."/>
            <person name="Racz N."/>
            <person name="Riley R."/>
            <person name="Savchenko A."/>
            <person name="Shiryaev A."/>
            <person name="Soop K."/>
            <person name="Spirin V."/>
            <person name="Szebenyi C."/>
            <person name="Tomsovsky M."/>
            <person name="Tulloss R.E."/>
            <person name="Uehling J."/>
            <person name="Grigoriev I.V."/>
            <person name="Vagvolgyi C."/>
            <person name="Papp T."/>
            <person name="Martin F.M."/>
            <person name="Miettinen O."/>
            <person name="Hibbett D.S."/>
            <person name="Nagy L.G."/>
        </authorList>
    </citation>
    <scope>NUCLEOTIDE SEQUENCE [LARGE SCALE GENOMIC DNA]</scope>
    <source>
        <strain evidence="11 12">CBS 962.96</strain>
    </source>
</reference>
<organism evidence="11 12">
    <name type="scientific">Dendrothele bispora (strain CBS 962.96)</name>
    <dbReference type="NCBI Taxonomy" id="1314807"/>
    <lineage>
        <taxon>Eukaryota</taxon>
        <taxon>Fungi</taxon>
        <taxon>Dikarya</taxon>
        <taxon>Basidiomycota</taxon>
        <taxon>Agaricomycotina</taxon>
        <taxon>Agaricomycetes</taxon>
        <taxon>Agaricomycetidae</taxon>
        <taxon>Agaricales</taxon>
        <taxon>Agaricales incertae sedis</taxon>
        <taxon>Dendrothele</taxon>
    </lineage>
</organism>
<feature type="region of interest" description="Disordered" evidence="8">
    <location>
        <begin position="340"/>
        <end position="390"/>
    </location>
</feature>
<dbReference type="SMART" id="SM00326">
    <property type="entry name" value="SH3"/>
    <property type="match status" value="1"/>
</dbReference>
<evidence type="ECO:0000313" key="12">
    <source>
        <dbReference type="Proteomes" id="UP000297245"/>
    </source>
</evidence>
<evidence type="ECO:0000256" key="7">
    <source>
        <dbReference type="PROSITE-ProRule" id="PRU01077"/>
    </source>
</evidence>
<dbReference type="InterPro" id="IPR001452">
    <property type="entry name" value="SH3_domain"/>
</dbReference>
<dbReference type="PANTHER" id="PTHR23065">
    <property type="entry name" value="PROLINE-SERINE-THREONINE PHOSPHATASE INTERACTING PROTEIN 1"/>
    <property type="match status" value="1"/>
</dbReference>
<feature type="compositionally biased region" description="Low complexity" evidence="8">
    <location>
        <begin position="314"/>
        <end position="323"/>
    </location>
</feature>
<keyword evidence="3" id="KW-0963">Cytoplasm</keyword>
<comment type="subcellular location">
    <subcellularLocation>
        <location evidence="1">Cytoplasm</location>
        <location evidence="1">Cytoskeleton</location>
    </subcellularLocation>
</comment>
<dbReference type="PANTHER" id="PTHR23065:SF7">
    <property type="entry name" value="NOSTRIN, ISOFORM H"/>
    <property type="match status" value="1"/>
</dbReference>
<dbReference type="OrthoDB" id="19092at2759"/>
<evidence type="ECO:0000313" key="11">
    <source>
        <dbReference type="EMBL" id="THV06671.1"/>
    </source>
</evidence>
<dbReference type="GO" id="GO:0120104">
    <property type="term" value="C:mitotic actomyosin contractile ring, proximal layer"/>
    <property type="evidence" value="ECO:0007669"/>
    <property type="project" value="TreeGrafter"/>
</dbReference>
<dbReference type="PROSITE" id="PS50002">
    <property type="entry name" value="SH3"/>
    <property type="match status" value="1"/>
</dbReference>
<dbReference type="CDD" id="cd00174">
    <property type="entry name" value="SH3"/>
    <property type="match status" value="1"/>
</dbReference>
<dbReference type="GO" id="GO:0030036">
    <property type="term" value="P:actin cytoskeleton organization"/>
    <property type="evidence" value="ECO:0007669"/>
    <property type="project" value="UniProtKB-ARBA"/>
</dbReference>
<sequence>MATVRSQSSVSSLSKYAVAKSPGVDPYNGIPSKDFCNSFWGVGDAGVNILFARMRGATRTTDNLGEFWKERYVSIEEEYGRKLMELSKLTVGKDEIGELRNALDTLQLETEKLAQSHIQLASQIRNDIEAPTRTLLNKQIEHRRTIQGPIEKKFKAKTSKESYVARAREKCQSDRVRIASYSQQLENNSPDTDRIRQRLKRTEQTAVANEKDYVNFCKELAEVLPSWEADWREYCDLCQDLEEERLDFMKDNLWAYANAISTVCVADDNSCETIRTVLDHFESDRDLESFVQEYGTGNSIPNAPDVTSLDNPTSSSSSMQNDSSGIQIARFARKANKTVYPDQRSEIVPPAPAPVQQAPEVTKQAESPVTRVVPGPSQQEPLPPPPPPAAVVLPTQNAHRESTLPQPPQNAVHPPPMNQNVITPPSTTELSDGGGKKVLFYVEAMYDYTATIEEEFSFQAGDIIAVTDIPDDGWWSGELLDEARREPGRHVFPSNFVRLF</sequence>
<accession>A0A4S8MUM2</accession>
<dbReference type="Proteomes" id="UP000297245">
    <property type="component" value="Unassembled WGS sequence"/>
</dbReference>
<dbReference type="SMART" id="SM00055">
    <property type="entry name" value="FCH"/>
    <property type="match status" value="1"/>
</dbReference>
<keyword evidence="12" id="KW-1185">Reference proteome</keyword>
<evidence type="ECO:0000256" key="5">
    <source>
        <dbReference type="ARBA" id="ARBA00023212"/>
    </source>
</evidence>
<dbReference type="GO" id="GO:0005543">
    <property type="term" value="F:phospholipid binding"/>
    <property type="evidence" value="ECO:0007669"/>
    <property type="project" value="TreeGrafter"/>
</dbReference>
<evidence type="ECO:0000259" key="10">
    <source>
        <dbReference type="PROSITE" id="PS51741"/>
    </source>
</evidence>
<name>A0A4S8MUM2_DENBC</name>
<dbReference type="InterPro" id="IPR027267">
    <property type="entry name" value="AH/BAR_dom_sf"/>
</dbReference>
<evidence type="ECO:0008006" key="13">
    <source>
        <dbReference type="Google" id="ProtNLM"/>
    </source>
</evidence>
<protein>
    <recommendedName>
        <fullName evidence="13">SH3 domain-containing protein</fullName>
    </recommendedName>
</protein>
<dbReference type="AlphaFoldDB" id="A0A4S8MUM2"/>
<evidence type="ECO:0000256" key="3">
    <source>
        <dbReference type="ARBA" id="ARBA00022490"/>
    </source>
</evidence>